<gene>
    <name evidence="4" type="ORF">WG925_02695</name>
</gene>
<reference evidence="4 5" key="1">
    <citation type="submission" date="2024-03" db="EMBL/GenBank/DDBJ databases">
        <title>Draft genome sequence of Pseudonocardia carboxydivorans JCM 14827.</title>
        <authorList>
            <person name="Duangmal K."/>
        </authorList>
    </citation>
    <scope>NUCLEOTIDE SEQUENCE [LARGE SCALE GENOMIC DNA]</scope>
    <source>
        <strain evidence="4 5">JCM 14827</strain>
    </source>
</reference>
<accession>A0ABU9A8C9</accession>
<sequence length="269" mass="29425">MDRSLSLNRASWDDRAPLHAQSPDYGVDALVADPARLSGVVRFDAERLGPVAGLRVVHLQCHIGTDTLSLHRLGARVTGLDFSPASLEQARALAARAGADIDYVESDVLRADEVLPHHGFDVVYTGIGALCWLPSVSRWAAVVARLLAPGGRLFVRDMHPFLATLEDHTLAVRYPWFETAEPLEFDDDSSYVATARPLTATVTHEWNHGLGEIVTALLDQGLTLTGLTEHRTVPWEALPGRMVEDDDGEWHVTDGLPDVPLSFTVQARC</sequence>
<keyword evidence="5" id="KW-1185">Reference proteome</keyword>
<dbReference type="InterPro" id="IPR041698">
    <property type="entry name" value="Methyltransf_25"/>
</dbReference>
<keyword evidence="1 4" id="KW-0489">Methyltransferase</keyword>
<evidence type="ECO:0000313" key="5">
    <source>
        <dbReference type="Proteomes" id="UP001367513"/>
    </source>
</evidence>
<organism evidence="4 5">
    <name type="scientific">Pseudonocardia alni subsp. carboxydivorans</name>
    <dbReference type="NCBI Taxonomy" id="415010"/>
    <lineage>
        <taxon>Bacteria</taxon>
        <taxon>Bacillati</taxon>
        <taxon>Actinomycetota</taxon>
        <taxon>Actinomycetes</taxon>
        <taxon>Pseudonocardiales</taxon>
        <taxon>Pseudonocardiaceae</taxon>
        <taxon>Pseudonocardia</taxon>
    </lineage>
</organism>
<dbReference type="InterPro" id="IPR029063">
    <property type="entry name" value="SAM-dependent_MTases_sf"/>
</dbReference>
<dbReference type="CDD" id="cd02440">
    <property type="entry name" value="AdoMet_MTases"/>
    <property type="match status" value="1"/>
</dbReference>
<dbReference type="PANTHER" id="PTHR43861:SF1">
    <property type="entry name" value="TRANS-ACONITATE 2-METHYLTRANSFERASE"/>
    <property type="match status" value="1"/>
</dbReference>
<evidence type="ECO:0000256" key="2">
    <source>
        <dbReference type="ARBA" id="ARBA00022679"/>
    </source>
</evidence>
<dbReference type="Gene3D" id="3.40.50.150">
    <property type="entry name" value="Vaccinia Virus protein VP39"/>
    <property type="match status" value="1"/>
</dbReference>
<protein>
    <submittedName>
        <fullName evidence="4">Class I SAM-dependent methyltransferase</fullName>
        <ecNumber evidence="4">2.1.-.-</ecNumber>
    </submittedName>
</protein>
<dbReference type="EMBL" id="JBBPIX010000001">
    <property type="protein sequence ID" value="MEK6462638.1"/>
    <property type="molecule type" value="Genomic_DNA"/>
</dbReference>
<keyword evidence="2 4" id="KW-0808">Transferase</keyword>
<evidence type="ECO:0000259" key="3">
    <source>
        <dbReference type="Pfam" id="PF13649"/>
    </source>
</evidence>
<dbReference type="SUPFAM" id="SSF53335">
    <property type="entry name" value="S-adenosyl-L-methionine-dependent methyltransferases"/>
    <property type="match status" value="1"/>
</dbReference>
<evidence type="ECO:0000313" key="4">
    <source>
        <dbReference type="EMBL" id="MEK6462638.1"/>
    </source>
</evidence>
<dbReference type="GO" id="GO:0008168">
    <property type="term" value="F:methyltransferase activity"/>
    <property type="evidence" value="ECO:0007669"/>
    <property type="project" value="UniProtKB-KW"/>
</dbReference>
<comment type="caution">
    <text evidence="4">The sequence shown here is derived from an EMBL/GenBank/DDBJ whole genome shotgun (WGS) entry which is preliminary data.</text>
</comment>
<evidence type="ECO:0000256" key="1">
    <source>
        <dbReference type="ARBA" id="ARBA00022603"/>
    </source>
</evidence>
<dbReference type="GO" id="GO:0032259">
    <property type="term" value="P:methylation"/>
    <property type="evidence" value="ECO:0007669"/>
    <property type="project" value="UniProtKB-KW"/>
</dbReference>
<proteinExistence type="predicted"/>
<dbReference type="Pfam" id="PF13649">
    <property type="entry name" value="Methyltransf_25"/>
    <property type="match status" value="1"/>
</dbReference>
<dbReference type="RefSeq" id="WP_346105711.1">
    <property type="nucleotide sequence ID" value="NZ_BAAAOD010000047.1"/>
</dbReference>
<feature type="domain" description="Methyltransferase" evidence="3">
    <location>
        <begin position="56"/>
        <end position="151"/>
    </location>
</feature>
<name>A0ABU9A8C9_PSEA5</name>
<dbReference type="EC" id="2.1.-.-" evidence="4"/>
<dbReference type="PANTHER" id="PTHR43861">
    <property type="entry name" value="TRANS-ACONITATE 2-METHYLTRANSFERASE-RELATED"/>
    <property type="match status" value="1"/>
</dbReference>
<dbReference type="Proteomes" id="UP001367513">
    <property type="component" value="Unassembled WGS sequence"/>
</dbReference>